<dbReference type="EMBL" id="CAJOBC010000859">
    <property type="protein sequence ID" value="CAF3633329.1"/>
    <property type="molecule type" value="Genomic_DNA"/>
</dbReference>
<organism evidence="6 8">
    <name type="scientific">Didymodactylos carnosus</name>
    <dbReference type="NCBI Taxonomy" id="1234261"/>
    <lineage>
        <taxon>Eukaryota</taxon>
        <taxon>Metazoa</taxon>
        <taxon>Spiralia</taxon>
        <taxon>Gnathifera</taxon>
        <taxon>Rotifera</taxon>
        <taxon>Eurotatoria</taxon>
        <taxon>Bdelloidea</taxon>
        <taxon>Philodinida</taxon>
        <taxon>Philodinidae</taxon>
        <taxon>Didymodactylos</taxon>
    </lineage>
</organism>
<keyword evidence="1" id="KW-1015">Disulfide bond</keyword>
<evidence type="ECO:0000313" key="7">
    <source>
        <dbReference type="EMBL" id="CAF3633329.1"/>
    </source>
</evidence>
<keyword evidence="4" id="KW-0812">Transmembrane</keyword>
<evidence type="ECO:0000259" key="5">
    <source>
        <dbReference type="PROSITE" id="PS01180"/>
    </source>
</evidence>
<evidence type="ECO:0000256" key="4">
    <source>
        <dbReference type="SAM" id="Phobius"/>
    </source>
</evidence>
<dbReference type="PROSITE" id="PS01180">
    <property type="entry name" value="CUB"/>
    <property type="match status" value="5"/>
</dbReference>
<feature type="domain" description="CUB" evidence="5">
    <location>
        <begin position="193"/>
        <end position="358"/>
    </location>
</feature>
<dbReference type="OrthoDB" id="6022136at2759"/>
<dbReference type="SUPFAM" id="SSF49854">
    <property type="entry name" value="Spermadhesin, CUB domain"/>
    <property type="match status" value="4"/>
</dbReference>
<proteinExistence type="predicted"/>
<keyword evidence="4" id="KW-1133">Transmembrane helix</keyword>
<dbReference type="InterPro" id="IPR000859">
    <property type="entry name" value="CUB_dom"/>
</dbReference>
<feature type="transmembrane region" description="Helical" evidence="4">
    <location>
        <begin position="891"/>
        <end position="915"/>
    </location>
</feature>
<feature type="region of interest" description="Disordered" evidence="3">
    <location>
        <begin position="948"/>
        <end position="967"/>
    </location>
</feature>
<sequence length="990" mass="116581">MQLFYDKNSYMLSVFNKQQKKSILLWSIISLFVMNYNYHIIINIWFSLLLLYIIIDSILCQTVETKYVTYDIEQYGINGGVFSNTIVFYRFISNSNYRVQVDIHFFQIRGVTPQCTHDYLDVYINVSDVDILTNENLLHRYCGRNKPKTLVSLYHIIVLGFFTEDTQTERGFNGTFKFISSLPFRRNLYREPCHYIFNSSINKMGEFFSLTYPGTYLPWQFCNYSFIGQSDERVHLRFNDLMIYKTPGTQHCAIDMIKLYDNDLEPDDLRRFLNSFPTWSPTNNNYQLPQPYQTNINHITDLCGTFKSPPDVYSKSSKLLLYFISTHYDELASYTGEDESLISDNIWRKGFHAQYEFSKELTKLDFIISKRGQYISGTECDQTIKSYGQGQGIIFSPNWPNYYKPQTLCSNYFLGLDDRYTLEIVEIEFEQFNINCALAYIVLYNCSRIYDHKQSLTTTTTYTSSYSNYYRQTLDFKPNLTFCGIFKPEGKFVSKSALLKIDYIPVDRNTKSSLKYGGRFQANYRFIRSYHYVSADEYDSNPSLCNLSYYQTRSIQGKFEPPRSSDNDYFSRTNCSFNFYPLIMNDDNIDNRVLIWYDYFNIADIDTTTCTQDNLTYSFKFKYHTQFQHHNKTYCGYRNFPAPYLSYKSISLLRLEFRTNDDNNGGLGFDGRYKFINKTTIKKSIINECSSPFENYIYINENDQQSGNILSPNYPNSYPEQIVCEWKLKTNPGYYFSIIINSLDLEGSLKKDPSIGCQTSVLRIIHGHQQIDNTTNYISNELCGNDLFDDDSPHLHLKYHLTFENWFIIQFITLSRSTKEQLKGFNLTWTLLKEHGLNETYPCLDNFDCGKMCISSTLICDGYINCEPFSKNDELNCENNIQISFIKKHSILFIIVFILCIIMFWFLLLFILLVLRTKRKRKRQTLSSANHTNSNHINNDNKITTNRREDIDIDQKQKKKKRSKKNNSQSYIDTYDWDKTNMLEENVTTV</sequence>
<keyword evidence="4" id="KW-0472">Membrane</keyword>
<dbReference type="InterPro" id="IPR002172">
    <property type="entry name" value="LDrepeatLR_classA_rpt"/>
</dbReference>
<protein>
    <recommendedName>
        <fullName evidence="5">CUB domain-containing protein</fullName>
    </recommendedName>
</protein>
<feature type="domain" description="CUB" evidence="5">
    <location>
        <begin position="60"/>
        <end position="179"/>
    </location>
</feature>
<dbReference type="PANTHER" id="PTHR47537:SF2">
    <property type="entry name" value="CUBILIN"/>
    <property type="match status" value="1"/>
</dbReference>
<comment type="caution">
    <text evidence="2">Lacks conserved residue(s) required for the propagation of feature annotation.</text>
</comment>
<evidence type="ECO:0000256" key="2">
    <source>
        <dbReference type="PROSITE-ProRule" id="PRU00059"/>
    </source>
</evidence>
<evidence type="ECO:0000313" key="6">
    <source>
        <dbReference type="EMBL" id="CAF0845706.1"/>
    </source>
</evidence>
<dbReference type="Proteomes" id="UP000663829">
    <property type="component" value="Unassembled WGS sequence"/>
</dbReference>
<comment type="caution">
    <text evidence="6">The sequence shown here is derived from an EMBL/GenBank/DDBJ whole genome shotgun (WGS) entry which is preliminary data.</text>
</comment>
<dbReference type="Proteomes" id="UP000681722">
    <property type="component" value="Unassembled WGS sequence"/>
</dbReference>
<dbReference type="Pfam" id="PF00431">
    <property type="entry name" value="CUB"/>
    <property type="match status" value="3"/>
</dbReference>
<feature type="domain" description="CUB" evidence="5">
    <location>
        <begin position="689"/>
        <end position="832"/>
    </location>
</feature>
<dbReference type="InterPro" id="IPR035914">
    <property type="entry name" value="Sperma_CUB_dom_sf"/>
</dbReference>
<dbReference type="AlphaFoldDB" id="A0A813VN49"/>
<dbReference type="CDD" id="cd00112">
    <property type="entry name" value="LDLa"/>
    <property type="match status" value="1"/>
</dbReference>
<dbReference type="SMART" id="SM00042">
    <property type="entry name" value="CUB"/>
    <property type="match status" value="4"/>
</dbReference>
<feature type="domain" description="CUB" evidence="5">
    <location>
        <begin position="380"/>
        <end position="527"/>
    </location>
</feature>
<reference evidence="6" key="1">
    <citation type="submission" date="2021-02" db="EMBL/GenBank/DDBJ databases">
        <authorList>
            <person name="Nowell W R."/>
        </authorList>
    </citation>
    <scope>NUCLEOTIDE SEQUENCE</scope>
</reference>
<dbReference type="PANTHER" id="PTHR47537">
    <property type="entry name" value="CUBILIN"/>
    <property type="match status" value="1"/>
</dbReference>
<dbReference type="Gene3D" id="2.60.120.290">
    <property type="entry name" value="Spermadhesin, CUB domain"/>
    <property type="match status" value="4"/>
</dbReference>
<dbReference type="GO" id="GO:0005886">
    <property type="term" value="C:plasma membrane"/>
    <property type="evidence" value="ECO:0007669"/>
    <property type="project" value="TreeGrafter"/>
</dbReference>
<keyword evidence="8" id="KW-1185">Reference proteome</keyword>
<accession>A0A813VN49</accession>
<feature type="transmembrane region" description="Helical" evidence="4">
    <location>
        <begin position="21"/>
        <end position="38"/>
    </location>
</feature>
<dbReference type="EMBL" id="CAJNOQ010000859">
    <property type="protein sequence ID" value="CAF0845706.1"/>
    <property type="molecule type" value="Genomic_DNA"/>
</dbReference>
<dbReference type="CDD" id="cd00041">
    <property type="entry name" value="CUB"/>
    <property type="match status" value="2"/>
</dbReference>
<evidence type="ECO:0000256" key="3">
    <source>
        <dbReference type="SAM" id="MobiDB-lite"/>
    </source>
</evidence>
<feature type="domain" description="CUB" evidence="5">
    <location>
        <begin position="545"/>
        <end position="676"/>
    </location>
</feature>
<gene>
    <name evidence="6" type="ORF">GPM918_LOCUS5805</name>
    <name evidence="7" type="ORF">SRO942_LOCUS5805</name>
</gene>
<name>A0A813VN49_9BILA</name>
<evidence type="ECO:0000313" key="8">
    <source>
        <dbReference type="Proteomes" id="UP000663829"/>
    </source>
</evidence>
<evidence type="ECO:0000256" key="1">
    <source>
        <dbReference type="ARBA" id="ARBA00023157"/>
    </source>
</evidence>
<dbReference type="InterPro" id="IPR053207">
    <property type="entry name" value="Non-NMDA_GluR_Accessory"/>
</dbReference>